<sequence length="416" mass="45667">MASETLFCSYWESATKFKQKQVGENRFGPSSFQLILAISFSASLDCEKGKSFTMAVMGRMKKWSGWSQSQMLAAMLAVQVFATGQQLLSKIVLSQGSFIFALMAYRHLVAALCVAPLAFFLERENSKKMGWSTWSWLFINALTGITAAMGLFYCGLRDTTATYSSNFLNIIPIVTFVFSIIFRIEKLGLGSKGGKIKTAGAILCVGGALTASLYKGKVFHLADGHHFHRPAVMEVSKSQWTRGTFMLVGSCVCYASWYILQVKLLNVLPWIYRATLLTCIIASIQSAAIGLCLNRSKAAWRLEWNLQLVTIVYSGALSTAATFCLLAWSIAKRGPTYAPMFNPLALVFVAISEALVLGEQMRLGIVLGTVLIIAGLYLFLWGKRKELKCLPLSNEGVDELATAVPESVELKTLAPV</sequence>
<proteinExistence type="inferred from homology"/>
<feature type="transmembrane region" description="Helical" evidence="6">
    <location>
        <begin position="363"/>
        <end position="381"/>
    </location>
</feature>
<dbReference type="InterPro" id="IPR030184">
    <property type="entry name" value="WAT1-related"/>
</dbReference>
<feature type="transmembrane region" description="Helical" evidence="6">
    <location>
        <begin position="165"/>
        <end position="184"/>
    </location>
</feature>
<evidence type="ECO:0000256" key="4">
    <source>
        <dbReference type="ARBA" id="ARBA00022989"/>
    </source>
</evidence>
<gene>
    <name evidence="8" type="ORF">J1N35_039649</name>
</gene>
<accession>A0A9D3UCB6</accession>
<dbReference type="PANTHER" id="PTHR31218">
    <property type="entry name" value="WAT1-RELATED PROTEIN"/>
    <property type="match status" value="1"/>
</dbReference>
<feature type="transmembrane region" description="Helical" evidence="6">
    <location>
        <begin position="98"/>
        <end position="121"/>
    </location>
</feature>
<dbReference type="GO" id="GO:0022857">
    <property type="term" value="F:transmembrane transporter activity"/>
    <property type="evidence" value="ECO:0007669"/>
    <property type="project" value="InterPro"/>
</dbReference>
<feature type="transmembrane region" description="Helical" evidence="6">
    <location>
        <begin position="272"/>
        <end position="291"/>
    </location>
</feature>
<feature type="transmembrane region" description="Helical" evidence="6">
    <location>
        <begin position="133"/>
        <end position="153"/>
    </location>
</feature>
<protein>
    <recommendedName>
        <fullName evidence="7">EamA domain-containing protein</fullName>
    </recommendedName>
</protein>
<organism evidence="8 9">
    <name type="scientific">Gossypium stocksii</name>
    <dbReference type="NCBI Taxonomy" id="47602"/>
    <lineage>
        <taxon>Eukaryota</taxon>
        <taxon>Viridiplantae</taxon>
        <taxon>Streptophyta</taxon>
        <taxon>Embryophyta</taxon>
        <taxon>Tracheophyta</taxon>
        <taxon>Spermatophyta</taxon>
        <taxon>Magnoliopsida</taxon>
        <taxon>eudicotyledons</taxon>
        <taxon>Gunneridae</taxon>
        <taxon>Pentapetalae</taxon>
        <taxon>rosids</taxon>
        <taxon>malvids</taxon>
        <taxon>Malvales</taxon>
        <taxon>Malvaceae</taxon>
        <taxon>Malvoideae</taxon>
        <taxon>Gossypium</taxon>
    </lineage>
</organism>
<keyword evidence="4 6" id="KW-1133">Transmembrane helix</keyword>
<evidence type="ECO:0000256" key="5">
    <source>
        <dbReference type="ARBA" id="ARBA00023136"/>
    </source>
</evidence>
<dbReference type="Pfam" id="PF00892">
    <property type="entry name" value="EamA"/>
    <property type="match status" value="2"/>
</dbReference>
<feature type="transmembrane region" description="Helical" evidence="6">
    <location>
        <begin position="311"/>
        <end position="330"/>
    </location>
</feature>
<keyword evidence="9" id="KW-1185">Reference proteome</keyword>
<feature type="transmembrane region" description="Helical" evidence="6">
    <location>
        <begin position="196"/>
        <end position="214"/>
    </location>
</feature>
<feature type="transmembrane region" description="Helical" evidence="6">
    <location>
        <begin position="240"/>
        <end position="260"/>
    </location>
</feature>
<evidence type="ECO:0000256" key="6">
    <source>
        <dbReference type="SAM" id="Phobius"/>
    </source>
</evidence>
<evidence type="ECO:0000256" key="3">
    <source>
        <dbReference type="ARBA" id="ARBA00022692"/>
    </source>
</evidence>
<evidence type="ECO:0000256" key="1">
    <source>
        <dbReference type="ARBA" id="ARBA00004141"/>
    </source>
</evidence>
<dbReference type="AlphaFoldDB" id="A0A9D3UCB6"/>
<evidence type="ECO:0000313" key="9">
    <source>
        <dbReference type="Proteomes" id="UP000828251"/>
    </source>
</evidence>
<comment type="subcellular location">
    <subcellularLocation>
        <location evidence="1">Membrane</location>
        <topology evidence="1">Multi-pass membrane protein</topology>
    </subcellularLocation>
</comment>
<dbReference type="Proteomes" id="UP000828251">
    <property type="component" value="Unassembled WGS sequence"/>
</dbReference>
<evidence type="ECO:0000259" key="7">
    <source>
        <dbReference type="Pfam" id="PF00892"/>
    </source>
</evidence>
<feature type="transmembrane region" description="Helical" evidence="6">
    <location>
        <begin position="337"/>
        <end position="357"/>
    </location>
</feature>
<evidence type="ECO:0000256" key="2">
    <source>
        <dbReference type="ARBA" id="ARBA00007635"/>
    </source>
</evidence>
<dbReference type="OrthoDB" id="670984at2759"/>
<name>A0A9D3UCB6_9ROSI</name>
<feature type="domain" description="EamA" evidence="7">
    <location>
        <begin position="73"/>
        <end position="209"/>
    </location>
</feature>
<keyword evidence="3 6" id="KW-0812">Transmembrane</keyword>
<comment type="caution">
    <text evidence="8">The sequence shown here is derived from an EMBL/GenBank/DDBJ whole genome shotgun (WGS) entry which is preliminary data.</text>
</comment>
<evidence type="ECO:0000313" key="8">
    <source>
        <dbReference type="EMBL" id="KAH1037906.1"/>
    </source>
</evidence>
<dbReference type="InterPro" id="IPR000620">
    <property type="entry name" value="EamA_dom"/>
</dbReference>
<comment type="similarity">
    <text evidence="2">Belongs to the drug/metabolite transporter (DMT) superfamily. Plant drug/metabolite exporter (P-DME) (TC 2.A.7.4) family.</text>
</comment>
<feature type="domain" description="EamA" evidence="7">
    <location>
        <begin position="242"/>
        <end position="380"/>
    </location>
</feature>
<dbReference type="InterPro" id="IPR037185">
    <property type="entry name" value="EmrE-like"/>
</dbReference>
<dbReference type="EMBL" id="JAIQCV010000012">
    <property type="protein sequence ID" value="KAH1037906.1"/>
    <property type="molecule type" value="Genomic_DNA"/>
</dbReference>
<reference evidence="8 9" key="1">
    <citation type="journal article" date="2021" name="Plant Biotechnol. J.">
        <title>Multi-omics assisted identification of the key and species-specific regulatory components of drought-tolerant mechanisms in Gossypium stocksii.</title>
        <authorList>
            <person name="Yu D."/>
            <person name="Ke L."/>
            <person name="Zhang D."/>
            <person name="Wu Y."/>
            <person name="Sun Y."/>
            <person name="Mei J."/>
            <person name="Sun J."/>
            <person name="Sun Y."/>
        </authorList>
    </citation>
    <scope>NUCLEOTIDE SEQUENCE [LARGE SCALE GENOMIC DNA]</scope>
    <source>
        <strain evidence="9">cv. E1</strain>
        <tissue evidence="8">Leaf</tissue>
    </source>
</reference>
<dbReference type="GO" id="GO:0016020">
    <property type="term" value="C:membrane"/>
    <property type="evidence" value="ECO:0007669"/>
    <property type="project" value="UniProtKB-SubCell"/>
</dbReference>
<keyword evidence="5 6" id="KW-0472">Membrane</keyword>
<dbReference type="SUPFAM" id="SSF103481">
    <property type="entry name" value="Multidrug resistance efflux transporter EmrE"/>
    <property type="match status" value="2"/>
</dbReference>